<dbReference type="InterPro" id="IPR025486">
    <property type="entry name" value="DUF4378"/>
</dbReference>
<feature type="domain" description="DUF3741" evidence="2">
    <location>
        <begin position="215"/>
        <end position="259"/>
    </location>
</feature>
<dbReference type="OrthoDB" id="1932693at2759"/>
<accession>R0EVM9</accession>
<dbReference type="Pfam" id="PF12552">
    <property type="entry name" value="DUF3741"/>
    <property type="match status" value="1"/>
</dbReference>
<feature type="domain" description="DUF4378" evidence="3">
    <location>
        <begin position="722"/>
        <end position="876"/>
    </location>
</feature>
<dbReference type="eggNOG" id="ENOG502QQCF">
    <property type="taxonomic scope" value="Eukaryota"/>
</dbReference>
<keyword evidence="5" id="KW-1185">Reference proteome</keyword>
<evidence type="ECO:0000313" key="5">
    <source>
        <dbReference type="Proteomes" id="UP000029121"/>
    </source>
</evidence>
<evidence type="ECO:0008006" key="6">
    <source>
        <dbReference type="Google" id="ProtNLM"/>
    </source>
</evidence>
<dbReference type="Pfam" id="PF14309">
    <property type="entry name" value="DUF4378"/>
    <property type="match status" value="1"/>
</dbReference>
<name>R0EVM9_9BRAS</name>
<protein>
    <recommendedName>
        <fullName evidence="6">DUF3741 domain-containing protein</fullName>
    </recommendedName>
</protein>
<dbReference type="InterPro" id="IPR022212">
    <property type="entry name" value="DUF3741"/>
</dbReference>
<dbReference type="PANTHER" id="PTHR46634:SF5">
    <property type="entry name" value="M REDUCTASE II SUBUNIT GAMMA, PUTATIVE (DUF3741)-RELATED"/>
    <property type="match status" value="1"/>
</dbReference>
<evidence type="ECO:0000256" key="1">
    <source>
        <dbReference type="SAM" id="MobiDB-lite"/>
    </source>
</evidence>
<dbReference type="Proteomes" id="UP000029121">
    <property type="component" value="Unassembled WGS sequence"/>
</dbReference>
<feature type="region of interest" description="Disordered" evidence="1">
    <location>
        <begin position="522"/>
        <end position="553"/>
    </location>
</feature>
<evidence type="ECO:0000313" key="4">
    <source>
        <dbReference type="EMBL" id="EOA12881.1"/>
    </source>
</evidence>
<evidence type="ECO:0000259" key="3">
    <source>
        <dbReference type="Pfam" id="PF14309"/>
    </source>
</evidence>
<dbReference type="STRING" id="81985.R0EVM9"/>
<dbReference type="AlphaFoldDB" id="R0EVM9"/>
<sequence>MGLLKAPAEKATIFIGVVENSGEKAASFIGFVENSGEELVPFTGECRFRRTGIEEMNKQRRRNVQAHGVGRQIPGCLGRMVNLFDFGTVGNGKKLLTEKPHFDNGSIRRNQLDQIEVDVMNGGVNGTPMKMLLEQEMSKEMEFKLSSTNLVAKLMGLDSFPQIQPAQRSNSSKPRLKRSLSHGEYKDVYEIWQKPGGLNSDGVEGLSKKKMDAVREKFLEAKRLVADDKLRHSKEFQEAMEVLSDNKELFLEFLQESNSFFSHHLHSFQSTAPPTSEKSKRITILKPSKTIVDEKLGNEAAIDSGMKSEKSLDLFKWPVEAEHLTRQSTRIVVLKPNGHVTKASSCPTSPRGFEERESRDVARRVKKQILKEETLRSSVFSNGYIGDDSSLNDYADSEIMSPVSRHSWDYINKYDSPFSSSPFSRASDSPESSSVCREAKKRLSERWALMAASNENLQESKVMEKKVSNSTLGDMLALPDLKDDLRVEEDTSEGNEQEGLRVYASCVAGNVSREEENLKSLRTLARSKSLPESSTSFGHKSLDTNKGKSKVPEELTKSKSLKWSLKGKVSSFLFSRNKKSSKERSYEGSQVVNSEILDSRCNDEYDASVSARSMNSHEGSFSIAKATTFGNSSEWRDEPSLSSVLETSFDEDDGIFFNSSIFNRSSSSLEREMTSNLIGKSPPIGSIGRTFSFDDSTVARCLSSKRSTTSTRDEEEDLRLLINTLLSAADLDAISDDLLSKWHSVESPLDPSLRNSYADSTEQQRLGSNMKKLVFDLVNTLLLELTPSFLGPRSPLIISGKSLRVYVINRMQECLTGNGRVEDRWWDEDGDLSSLAVNKVVRVEVAELGSPECLRLEMDSMGEELELKLLEELVEEALMDLSERPKLFIPSIC</sequence>
<dbReference type="EMBL" id="KB870812">
    <property type="protein sequence ID" value="EOA12881.1"/>
    <property type="molecule type" value="Genomic_DNA"/>
</dbReference>
<feature type="compositionally biased region" description="Basic and acidic residues" evidence="1">
    <location>
        <begin position="540"/>
        <end position="553"/>
    </location>
</feature>
<organism evidence="4 5">
    <name type="scientific">Capsella rubella</name>
    <dbReference type="NCBI Taxonomy" id="81985"/>
    <lineage>
        <taxon>Eukaryota</taxon>
        <taxon>Viridiplantae</taxon>
        <taxon>Streptophyta</taxon>
        <taxon>Embryophyta</taxon>
        <taxon>Tracheophyta</taxon>
        <taxon>Spermatophyta</taxon>
        <taxon>Magnoliopsida</taxon>
        <taxon>eudicotyledons</taxon>
        <taxon>Gunneridae</taxon>
        <taxon>Pentapetalae</taxon>
        <taxon>rosids</taxon>
        <taxon>malvids</taxon>
        <taxon>Brassicales</taxon>
        <taxon>Brassicaceae</taxon>
        <taxon>Camelineae</taxon>
        <taxon>Capsella</taxon>
    </lineage>
</organism>
<proteinExistence type="predicted"/>
<gene>
    <name evidence="4" type="ORF">CARUB_v10025855mg</name>
</gene>
<dbReference type="PANTHER" id="PTHR46634">
    <property type="entry name" value="M REDUCTASE II SUBUNIT GAMMA, PUTATIVE (DUF3741)-RELATED"/>
    <property type="match status" value="1"/>
</dbReference>
<dbReference type="KEGG" id="crb:17876009"/>
<reference evidence="5" key="1">
    <citation type="journal article" date="2013" name="Nat. Genet.">
        <title>The Capsella rubella genome and the genomic consequences of rapid mating system evolution.</title>
        <authorList>
            <person name="Slotte T."/>
            <person name="Hazzouri K.M."/>
            <person name="Agren J.A."/>
            <person name="Koenig D."/>
            <person name="Maumus F."/>
            <person name="Guo Y.L."/>
            <person name="Steige K."/>
            <person name="Platts A.E."/>
            <person name="Escobar J.S."/>
            <person name="Newman L.K."/>
            <person name="Wang W."/>
            <person name="Mandakova T."/>
            <person name="Vello E."/>
            <person name="Smith L.M."/>
            <person name="Henz S.R."/>
            <person name="Steffen J."/>
            <person name="Takuno S."/>
            <person name="Brandvain Y."/>
            <person name="Coop G."/>
            <person name="Andolfatto P."/>
            <person name="Hu T.T."/>
            <person name="Blanchette M."/>
            <person name="Clark R.M."/>
            <person name="Quesneville H."/>
            <person name="Nordborg M."/>
            <person name="Gaut B.S."/>
            <person name="Lysak M.A."/>
            <person name="Jenkins J."/>
            <person name="Grimwood J."/>
            <person name="Chapman J."/>
            <person name="Prochnik S."/>
            <person name="Shu S."/>
            <person name="Rokhsar D."/>
            <person name="Schmutz J."/>
            <person name="Weigel D."/>
            <person name="Wright S.I."/>
        </authorList>
    </citation>
    <scope>NUCLEOTIDE SEQUENCE [LARGE SCALE GENOMIC DNA]</scope>
    <source>
        <strain evidence="5">cv. Monte Gargano</strain>
    </source>
</reference>
<evidence type="ECO:0000259" key="2">
    <source>
        <dbReference type="Pfam" id="PF12552"/>
    </source>
</evidence>